<sequence length="165" mass="18324">MASGGCRGAGVNTMSAMTEPEETSYWVCEATFADGTTWTGTFTAPPMATSEDLRPEVLAKIERDHPNLRGMECSTWLATRVPAETYRAVLAEQLHLRVYGPPRHRWPFTARLGVPLFLLGLALVLLGPLLPWFEQTAGWGVSLFTLGVVATLYATHIHGRWWQRP</sequence>
<dbReference type="AlphaFoldDB" id="W0FYN7"/>
<accession>W0FYN7</accession>
<evidence type="ECO:0000313" key="2">
    <source>
        <dbReference type="EMBL" id="AHF46274.1"/>
    </source>
</evidence>
<protein>
    <submittedName>
        <fullName evidence="2">Uncharacterized protein</fullName>
    </submittedName>
</protein>
<proteinExistence type="predicted"/>
<evidence type="ECO:0000256" key="1">
    <source>
        <dbReference type="SAM" id="Phobius"/>
    </source>
</evidence>
<keyword evidence="2" id="KW-0614">Plasmid</keyword>
<dbReference type="EMBL" id="KF501372">
    <property type="protein sequence ID" value="AHF46274.1"/>
    <property type="molecule type" value="Genomic_DNA"/>
</dbReference>
<keyword evidence="1" id="KW-1133">Transmembrane helix</keyword>
<geneLocation type="plasmid" evidence="2">
    <name>pZL1</name>
</geneLocation>
<feature type="transmembrane region" description="Helical" evidence="1">
    <location>
        <begin position="112"/>
        <end position="130"/>
    </location>
</feature>
<keyword evidence="1" id="KW-0472">Membrane</keyword>
<reference evidence="2" key="1">
    <citation type="submission" date="2013-08" db="EMBL/GenBank/DDBJ databases">
        <title>Two distinct conjugal transfer systems on Streptomyces plasmid pZL1.</title>
        <authorList>
            <person name="Zhao L."/>
            <person name="Zhong L."/>
            <person name="Qin Z."/>
        </authorList>
    </citation>
    <scope>NUCLEOTIDE SEQUENCE</scope>
    <source>
        <strain evidence="2">14R-10</strain>
        <plasmid evidence="2">pZL1</plasmid>
    </source>
</reference>
<name>W0FYN7_9ACTN</name>
<keyword evidence="1" id="KW-0812">Transmembrane</keyword>
<feature type="transmembrane region" description="Helical" evidence="1">
    <location>
        <begin position="136"/>
        <end position="155"/>
    </location>
</feature>
<gene>
    <name evidence="2" type="ORF">pZL1.109</name>
</gene>
<organism evidence="2">
    <name type="scientific">Streptomyces sp. 14R-10</name>
    <dbReference type="NCBI Taxonomy" id="1442159"/>
    <lineage>
        <taxon>Bacteria</taxon>
        <taxon>Bacillati</taxon>
        <taxon>Actinomycetota</taxon>
        <taxon>Actinomycetes</taxon>
        <taxon>Kitasatosporales</taxon>
        <taxon>Streptomycetaceae</taxon>
        <taxon>Streptomyces</taxon>
    </lineage>
</organism>